<accession>X0XG45</accession>
<sequence>MNTEDKLYFTDREVAARYGVSRPTVWRWLRIGHLPPPETIGPNTKRWKLTVLEGWDEQRETQQQTITPVLAGQ</sequence>
<evidence type="ECO:0000259" key="1">
    <source>
        <dbReference type="Pfam" id="PF12728"/>
    </source>
</evidence>
<protein>
    <recommendedName>
        <fullName evidence="1">Helix-turn-helix domain-containing protein</fullName>
    </recommendedName>
</protein>
<dbReference type="InterPro" id="IPR009061">
    <property type="entry name" value="DNA-bd_dom_put_sf"/>
</dbReference>
<dbReference type="EMBL" id="BARS01045697">
    <property type="protein sequence ID" value="GAG35608.1"/>
    <property type="molecule type" value="Genomic_DNA"/>
</dbReference>
<dbReference type="SUPFAM" id="SSF46955">
    <property type="entry name" value="Putative DNA-binding domain"/>
    <property type="match status" value="1"/>
</dbReference>
<name>X0XG45_9ZZZZ</name>
<dbReference type="InterPro" id="IPR041657">
    <property type="entry name" value="HTH_17"/>
</dbReference>
<dbReference type="Gene3D" id="1.10.238.160">
    <property type="match status" value="1"/>
</dbReference>
<evidence type="ECO:0000313" key="2">
    <source>
        <dbReference type="EMBL" id="GAG35608.1"/>
    </source>
</evidence>
<dbReference type="Pfam" id="PF12728">
    <property type="entry name" value="HTH_17"/>
    <property type="match status" value="1"/>
</dbReference>
<gene>
    <name evidence="2" type="ORF">S01H1_68885</name>
</gene>
<reference evidence="2" key="1">
    <citation type="journal article" date="2014" name="Front. Microbiol.">
        <title>High frequency of phylogenetically diverse reductive dehalogenase-homologous genes in deep subseafloor sedimentary metagenomes.</title>
        <authorList>
            <person name="Kawai M."/>
            <person name="Futagami T."/>
            <person name="Toyoda A."/>
            <person name="Takaki Y."/>
            <person name="Nishi S."/>
            <person name="Hori S."/>
            <person name="Arai W."/>
            <person name="Tsubouchi T."/>
            <person name="Morono Y."/>
            <person name="Uchiyama I."/>
            <person name="Ito T."/>
            <person name="Fujiyama A."/>
            <person name="Inagaki F."/>
            <person name="Takami H."/>
        </authorList>
    </citation>
    <scope>NUCLEOTIDE SEQUENCE</scope>
    <source>
        <strain evidence="2">Expedition CK06-06</strain>
    </source>
</reference>
<dbReference type="AlphaFoldDB" id="X0XG45"/>
<organism evidence="2">
    <name type="scientific">marine sediment metagenome</name>
    <dbReference type="NCBI Taxonomy" id="412755"/>
    <lineage>
        <taxon>unclassified sequences</taxon>
        <taxon>metagenomes</taxon>
        <taxon>ecological metagenomes</taxon>
    </lineage>
</organism>
<comment type="caution">
    <text evidence="2">The sequence shown here is derived from an EMBL/GenBank/DDBJ whole genome shotgun (WGS) entry which is preliminary data.</text>
</comment>
<feature type="domain" description="Helix-turn-helix" evidence="1">
    <location>
        <begin position="8"/>
        <end position="41"/>
    </location>
</feature>
<proteinExistence type="predicted"/>